<sequence length="229" mass="24118">MNVALQKYGPPTVVIAIALYLGWPPPAPLDLGEDVVRAKSVRWKISDLQSPSLPTVIGKDPFAAVLVEPTSGDPATTAKTPESVPDEPTGPTPADLHVGLRLGGIAQTDHHRWAIINGRVCKIGDQLPVIGFTDLSATVRDIAADHVTVVAGPLTVELKQQERKPRSGKTTNASPPAVTPSSPQTDSQTPDPDEQDPDEDLEDEDSASATSPRPGNDGNPSTPLFQATP</sequence>
<feature type="compositionally biased region" description="Low complexity" evidence="1">
    <location>
        <begin position="179"/>
        <end position="190"/>
    </location>
</feature>
<dbReference type="RefSeq" id="WP_147870830.1">
    <property type="nucleotide sequence ID" value="NZ_CP036264.1"/>
</dbReference>
<feature type="compositionally biased region" description="Acidic residues" evidence="1">
    <location>
        <begin position="191"/>
        <end position="206"/>
    </location>
</feature>
<dbReference type="KEGG" id="smam:Mal15_58810"/>
<name>A0A5B9MN25_9BACT</name>
<dbReference type="EMBL" id="CP036264">
    <property type="protein sequence ID" value="QEG01800.1"/>
    <property type="molecule type" value="Genomic_DNA"/>
</dbReference>
<evidence type="ECO:0000313" key="3">
    <source>
        <dbReference type="Proteomes" id="UP000321353"/>
    </source>
</evidence>
<evidence type="ECO:0000313" key="2">
    <source>
        <dbReference type="EMBL" id="QEG01800.1"/>
    </source>
</evidence>
<organism evidence="2 3">
    <name type="scientific">Stieleria maiorica</name>
    <dbReference type="NCBI Taxonomy" id="2795974"/>
    <lineage>
        <taxon>Bacteria</taxon>
        <taxon>Pseudomonadati</taxon>
        <taxon>Planctomycetota</taxon>
        <taxon>Planctomycetia</taxon>
        <taxon>Pirellulales</taxon>
        <taxon>Pirellulaceae</taxon>
        <taxon>Stieleria</taxon>
    </lineage>
</organism>
<protein>
    <submittedName>
        <fullName evidence="2">Uncharacterized protein</fullName>
    </submittedName>
</protein>
<feature type="compositionally biased region" description="Polar residues" evidence="1">
    <location>
        <begin position="218"/>
        <end position="229"/>
    </location>
</feature>
<reference evidence="2 3" key="1">
    <citation type="submission" date="2019-02" db="EMBL/GenBank/DDBJ databases">
        <title>Planctomycetal bacteria perform biofilm scaping via a novel small molecule.</title>
        <authorList>
            <person name="Jeske O."/>
            <person name="Boedeker C."/>
            <person name="Wiegand S."/>
            <person name="Breitling P."/>
            <person name="Kallscheuer N."/>
            <person name="Jogler M."/>
            <person name="Rohde M."/>
            <person name="Petersen J."/>
            <person name="Medema M.H."/>
            <person name="Surup F."/>
            <person name="Jogler C."/>
        </authorList>
    </citation>
    <scope>NUCLEOTIDE SEQUENCE [LARGE SCALE GENOMIC DNA]</scope>
    <source>
        <strain evidence="2 3">Mal15</strain>
    </source>
</reference>
<accession>A0A5B9MN25</accession>
<dbReference type="Proteomes" id="UP000321353">
    <property type="component" value="Chromosome"/>
</dbReference>
<gene>
    <name evidence="2" type="ORF">Mal15_58810</name>
</gene>
<keyword evidence="3" id="KW-1185">Reference proteome</keyword>
<feature type="region of interest" description="Disordered" evidence="1">
    <location>
        <begin position="69"/>
        <end position="91"/>
    </location>
</feature>
<feature type="region of interest" description="Disordered" evidence="1">
    <location>
        <begin position="158"/>
        <end position="229"/>
    </location>
</feature>
<dbReference type="AlphaFoldDB" id="A0A5B9MN25"/>
<proteinExistence type="predicted"/>
<evidence type="ECO:0000256" key="1">
    <source>
        <dbReference type="SAM" id="MobiDB-lite"/>
    </source>
</evidence>